<sequence>MAYKIEKRIIPGLPDIPIRSSRFIIAHESGNLRNTGPNSLDAEVEFMTANWRNAFTSHFVGSGGRIVQLAPVGKFQYGAGPKANPYAYAQVELARTNDPDIFKKDYGAYIWLLRKLADDAGLPKTLDTGTGIGDRGIKSHNWIREHLGGTTHTDPFAYLAQFGITRTQFKKDVERGKASEPAAKPSGKVHSSGTYSGNSIVDYLKSIGVDSSPAHRRQLAKQYGVENYDLSAAKNLELLHKMRGAMPDGKEKGTVHLPANAKTWRTYRLGVQPVKQNSDWSLTPSRYGGLTYEILDRPYPNVVTINTSRGKRNIYVGPETGAVIR</sequence>
<organism evidence="5 6">
    <name type="scientific">Siminovitchia fortis</name>
    <dbReference type="NCBI Taxonomy" id="254758"/>
    <lineage>
        <taxon>Bacteria</taxon>
        <taxon>Bacillati</taxon>
        <taxon>Bacillota</taxon>
        <taxon>Bacilli</taxon>
        <taxon>Bacillales</taxon>
        <taxon>Bacillaceae</taxon>
        <taxon>Siminovitchia</taxon>
    </lineage>
</organism>
<comment type="caution">
    <text evidence="5">The sequence shown here is derived from an EMBL/GenBank/DDBJ whole genome shotgun (WGS) entry which is preliminary data.</text>
</comment>
<dbReference type="EMBL" id="QYTU02000016">
    <property type="protein sequence ID" value="RWR11184.1"/>
    <property type="molecule type" value="Genomic_DNA"/>
</dbReference>
<dbReference type="OrthoDB" id="9816557at2"/>
<feature type="domain" description="N-acetylmuramoyl-L-alanine amidase" evidence="4">
    <location>
        <begin position="11"/>
        <end position="156"/>
    </location>
</feature>
<dbReference type="Pfam" id="PF12200">
    <property type="entry name" value="DUF3597"/>
    <property type="match status" value="1"/>
</dbReference>
<dbReference type="Gene3D" id="3.40.80.10">
    <property type="entry name" value="Peptidoglycan recognition protein-like"/>
    <property type="match status" value="1"/>
</dbReference>
<evidence type="ECO:0000256" key="2">
    <source>
        <dbReference type="ARBA" id="ARBA00032390"/>
    </source>
</evidence>
<dbReference type="SUPFAM" id="SSF158634">
    <property type="entry name" value="RPA2825-like"/>
    <property type="match status" value="1"/>
</dbReference>
<keyword evidence="6" id="KW-1185">Reference proteome</keyword>
<name>A0A443IU06_9BACI</name>
<dbReference type="SUPFAM" id="SSF55846">
    <property type="entry name" value="N-acetylmuramoyl-L-alanine amidase-like"/>
    <property type="match status" value="1"/>
</dbReference>
<reference evidence="5" key="1">
    <citation type="submission" date="2018-12" db="EMBL/GenBank/DDBJ databases">
        <authorList>
            <person name="Sun L."/>
            <person name="Chen Z."/>
        </authorList>
    </citation>
    <scope>NUCLEOTIDE SEQUENCE [LARGE SCALE GENOMIC DNA]</scope>
    <source>
        <strain evidence="5">DSM 16012</strain>
    </source>
</reference>
<protein>
    <recommendedName>
        <fullName evidence="2">Autolysin</fullName>
    </recommendedName>
    <alternativeName>
        <fullName evidence="1">Cell wall hydrolase</fullName>
    </alternativeName>
</protein>
<feature type="region of interest" description="Disordered" evidence="3">
    <location>
        <begin position="174"/>
        <end position="193"/>
    </location>
</feature>
<dbReference type="CDD" id="cd06583">
    <property type="entry name" value="PGRP"/>
    <property type="match status" value="1"/>
</dbReference>
<dbReference type="GO" id="GO:0008745">
    <property type="term" value="F:N-acetylmuramoyl-L-alanine amidase activity"/>
    <property type="evidence" value="ECO:0007669"/>
    <property type="project" value="InterPro"/>
</dbReference>
<accession>A0A443IU06</accession>
<evidence type="ECO:0000256" key="3">
    <source>
        <dbReference type="SAM" id="MobiDB-lite"/>
    </source>
</evidence>
<gene>
    <name evidence="5" type="ORF">D4N35_008630</name>
</gene>
<dbReference type="RefSeq" id="WP_120072510.1">
    <property type="nucleotide sequence ID" value="NZ_CP126113.1"/>
</dbReference>
<dbReference type="AlphaFoldDB" id="A0A443IU06"/>
<dbReference type="SMART" id="SM00644">
    <property type="entry name" value="Ami_2"/>
    <property type="match status" value="1"/>
</dbReference>
<dbReference type="Proteomes" id="UP000273811">
    <property type="component" value="Unassembled WGS sequence"/>
</dbReference>
<evidence type="ECO:0000256" key="1">
    <source>
        <dbReference type="ARBA" id="ARBA00030881"/>
    </source>
</evidence>
<evidence type="ECO:0000313" key="5">
    <source>
        <dbReference type="EMBL" id="RWR11184.1"/>
    </source>
</evidence>
<evidence type="ECO:0000259" key="4">
    <source>
        <dbReference type="SMART" id="SM00644"/>
    </source>
</evidence>
<dbReference type="GO" id="GO:0009253">
    <property type="term" value="P:peptidoglycan catabolic process"/>
    <property type="evidence" value="ECO:0007669"/>
    <property type="project" value="InterPro"/>
</dbReference>
<proteinExistence type="predicted"/>
<dbReference type="InterPro" id="IPR022016">
    <property type="entry name" value="DUF3597"/>
</dbReference>
<evidence type="ECO:0000313" key="6">
    <source>
        <dbReference type="Proteomes" id="UP000273811"/>
    </source>
</evidence>
<dbReference type="InterPro" id="IPR036505">
    <property type="entry name" value="Amidase/PGRP_sf"/>
</dbReference>
<dbReference type="InterPro" id="IPR002502">
    <property type="entry name" value="Amidase_domain"/>
</dbReference>